<proteinExistence type="inferred from homology"/>
<dbReference type="PANTHER" id="PTHR43364:SF4">
    <property type="entry name" value="NAD(P)-LINKED OXIDOREDUCTASE SUPERFAMILY PROTEIN"/>
    <property type="match status" value="1"/>
</dbReference>
<evidence type="ECO:0000256" key="2">
    <source>
        <dbReference type="ARBA" id="ARBA00038157"/>
    </source>
</evidence>
<dbReference type="Gene3D" id="3.20.20.100">
    <property type="entry name" value="NADP-dependent oxidoreductase domain"/>
    <property type="match status" value="1"/>
</dbReference>
<dbReference type="STRING" id="569365.A0A0D2CTA2"/>
<dbReference type="InterPro" id="IPR023210">
    <property type="entry name" value="NADP_OxRdtase_dom"/>
</dbReference>
<evidence type="ECO:0000259" key="3">
    <source>
        <dbReference type="Pfam" id="PF00248"/>
    </source>
</evidence>
<dbReference type="SUPFAM" id="SSF51430">
    <property type="entry name" value="NAD(P)-linked oxidoreductase"/>
    <property type="match status" value="1"/>
</dbReference>
<dbReference type="Pfam" id="PF00248">
    <property type="entry name" value="Aldo_ket_red"/>
    <property type="match status" value="1"/>
</dbReference>
<evidence type="ECO:0000313" key="5">
    <source>
        <dbReference type="Proteomes" id="UP000054466"/>
    </source>
</evidence>
<sequence>MSEHLRVIFGAVPIGNDPPFIDEDNIQLAFSLLEKHHVDTIDTAQLYGRSEQRLGEIKAGERFLIDTKWLGGWEPGSGSKENIVRAARESLERLGVKQVNIFYLHSPDAQTPIEETLEGVNQVYQAGLFKRFGLSNFTAADVEKAYGICKSRGWVLPTVYQGNYSPVARLQETLLFPALRRLGISFYAYSPLAGGLLTKTAQQVIDGVGRFADDHPGGNHFRRMFHKPSYLEALTKWEAIAAEQGCTRAELAYRWVAANSALDPEKGDAIVIGASSVEQLRQTLESIERGKLSEKASQGIDEIWEGIKHEAALDVFNQ</sequence>
<dbReference type="GeneID" id="27340360"/>
<dbReference type="HOGENOM" id="CLU_023205_1_1_1"/>
<dbReference type="InterPro" id="IPR036812">
    <property type="entry name" value="NAD(P)_OxRdtase_dom_sf"/>
</dbReference>
<feature type="domain" description="NADP-dependent oxidoreductase" evidence="3">
    <location>
        <begin position="7"/>
        <end position="305"/>
    </location>
</feature>
<dbReference type="Proteomes" id="UP000054466">
    <property type="component" value="Unassembled WGS sequence"/>
</dbReference>
<dbReference type="PANTHER" id="PTHR43364">
    <property type="entry name" value="NADH-SPECIFIC METHYLGLYOXAL REDUCTASE-RELATED"/>
    <property type="match status" value="1"/>
</dbReference>
<organism evidence="4 5">
    <name type="scientific">Cladophialophora immunda</name>
    <dbReference type="NCBI Taxonomy" id="569365"/>
    <lineage>
        <taxon>Eukaryota</taxon>
        <taxon>Fungi</taxon>
        <taxon>Dikarya</taxon>
        <taxon>Ascomycota</taxon>
        <taxon>Pezizomycotina</taxon>
        <taxon>Eurotiomycetes</taxon>
        <taxon>Chaetothyriomycetidae</taxon>
        <taxon>Chaetothyriales</taxon>
        <taxon>Herpotrichiellaceae</taxon>
        <taxon>Cladophialophora</taxon>
    </lineage>
</organism>
<name>A0A0D2CTA2_9EURO</name>
<evidence type="ECO:0000313" key="4">
    <source>
        <dbReference type="EMBL" id="KIW34388.1"/>
    </source>
</evidence>
<dbReference type="RefSeq" id="XP_016254604.1">
    <property type="nucleotide sequence ID" value="XM_016387676.1"/>
</dbReference>
<reference evidence="4 5" key="1">
    <citation type="submission" date="2015-01" db="EMBL/GenBank/DDBJ databases">
        <title>The Genome Sequence of Cladophialophora immunda CBS83496.</title>
        <authorList>
            <consortium name="The Broad Institute Genomics Platform"/>
            <person name="Cuomo C."/>
            <person name="de Hoog S."/>
            <person name="Gorbushina A."/>
            <person name="Stielow B."/>
            <person name="Teixiera M."/>
            <person name="Abouelleil A."/>
            <person name="Chapman S.B."/>
            <person name="Priest M."/>
            <person name="Young S.K."/>
            <person name="Wortman J."/>
            <person name="Nusbaum C."/>
            <person name="Birren B."/>
        </authorList>
    </citation>
    <scope>NUCLEOTIDE SEQUENCE [LARGE SCALE GENOMIC DNA]</scope>
    <source>
        <strain evidence="4 5">CBS 83496</strain>
    </source>
</reference>
<dbReference type="EMBL" id="KN847040">
    <property type="protein sequence ID" value="KIW34388.1"/>
    <property type="molecule type" value="Genomic_DNA"/>
</dbReference>
<protein>
    <recommendedName>
        <fullName evidence="3">NADP-dependent oxidoreductase domain-containing protein</fullName>
    </recommendedName>
</protein>
<dbReference type="CDD" id="cd19075">
    <property type="entry name" value="AKR_AKR7A1-5"/>
    <property type="match status" value="1"/>
</dbReference>
<keyword evidence="1" id="KW-0560">Oxidoreductase</keyword>
<gene>
    <name evidence="4" type="ORF">PV07_01166</name>
</gene>
<keyword evidence="5" id="KW-1185">Reference proteome</keyword>
<comment type="similarity">
    <text evidence="2">Belongs to the aldo/keto reductase family. Aldo/keto reductase 2 subfamily.</text>
</comment>
<accession>A0A0D2CTA2</accession>
<dbReference type="AlphaFoldDB" id="A0A0D2CTA2"/>
<dbReference type="OrthoDB" id="48988at2759"/>
<dbReference type="InterPro" id="IPR050523">
    <property type="entry name" value="AKR_Detox_Biosynth"/>
</dbReference>
<evidence type="ECO:0000256" key="1">
    <source>
        <dbReference type="ARBA" id="ARBA00023002"/>
    </source>
</evidence>
<dbReference type="VEuPathDB" id="FungiDB:PV07_01166"/>
<dbReference type="GO" id="GO:0016491">
    <property type="term" value="F:oxidoreductase activity"/>
    <property type="evidence" value="ECO:0007669"/>
    <property type="project" value="UniProtKB-KW"/>
</dbReference>